<comment type="caution">
    <text evidence="9">The sequence shown here is derived from an EMBL/GenBank/DDBJ whole genome shotgun (WGS) entry which is preliminary data.</text>
</comment>
<evidence type="ECO:0000313" key="10">
    <source>
        <dbReference type="Proteomes" id="UP000712673"/>
    </source>
</evidence>
<feature type="transmembrane region" description="Helical" evidence="8">
    <location>
        <begin position="31"/>
        <end position="52"/>
    </location>
</feature>
<dbReference type="InterPro" id="IPR023081">
    <property type="entry name" value="Cell_div_FtsB"/>
</dbReference>
<keyword evidence="5 8" id="KW-0472">Membrane</keyword>
<feature type="coiled-coil region" evidence="7">
    <location>
        <begin position="67"/>
        <end position="94"/>
    </location>
</feature>
<accession>A0A937W299</accession>
<keyword evidence="3 8" id="KW-0812">Transmembrane</keyword>
<dbReference type="PANTHER" id="PTHR37485">
    <property type="entry name" value="CELL DIVISION PROTEIN FTSB"/>
    <property type="match status" value="1"/>
</dbReference>
<dbReference type="GO" id="GO:0030428">
    <property type="term" value="C:cell septum"/>
    <property type="evidence" value="ECO:0007669"/>
    <property type="project" value="TreeGrafter"/>
</dbReference>
<dbReference type="Pfam" id="PF04977">
    <property type="entry name" value="DivIC"/>
    <property type="match status" value="1"/>
</dbReference>
<dbReference type="EMBL" id="VGLS01000313">
    <property type="protein sequence ID" value="MBM3224390.1"/>
    <property type="molecule type" value="Genomic_DNA"/>
</dbReference>
<evidence type="ECO:0000256" key="6">
    <source>
        <dbReference type="ARBA" id="ARBA00023306"/>
    </source>
</evidence>
<evidence type="ECO:0000256" key="8">
    <source>
        <dbReference type="SAM" id="Phobius"/>
    </source>
</evidence>
<keyword evidence="1" id="KW-1003">Cell membrane</keyword>
<evidence type="ECO:0000256" key="3">
    <source>
        <dbReference type="ARBA" id="ARBA00022692"/>
    </source>
</evidence>
<evidence type="ECO:0000256" key="5">
    <source>
        <dbReference type="ARBA" id="ARBA00023136"/>
    </source>
</evidence>
<keyword evidence="6" id="KW-0131">Cell cycle</keyword>
<proteinExistence type="predicted"/>
<evidence type="ECO:0000256" key="2">
    <source>
        <dbReference type="ARBA" id="ARBA00022618"/>
    </source>
</evidence>
<dbReference type="PANTHER" id="PTHR37485:SF1">
    <property type="entry name" value="CELL DIVISION PROTEIN FTSB"/>
    <property type="match status" value="1"/>
</dbReference>
<name>A0A937W299_UNCTE</name>
<protein>
    <submittedName>
        <fullName evidence="9">Septum formation initiator family protein</fullName>
    </submittedName>
</protein>
<keyword evidence="2" id="KW-0132">Cell division</keyword>
<evidence type="ECO:0000256" key="4">
    <source>
        <dbReference type="ARBA" id="ARBA00022989"/>
    </source>
</evidence>
<evidence type="ECO:0000256" key="7">
    <source>
        <dbReference type="SAM" id="Coils"/>
    </source>
</evidence>
<keyword evidence="4 8" id="KW-1133">Transmembrane helix</keyword>
<dbReference type="Proteomes" id="UP000712673">
    <property type="component" value="Unassembled WGS sequence"/>
</dbReference>
<dbReference type="AlphaFoldDB" id="A0A937W299"/>
<sequence>MPPHIPTRPAQAAYIEPPPPSLVRQVVATPWLTLVLISSTLFLGAMMTFTVWGDRGLLAMWRTQHDLERLARDIEIIDQKNATLAREVQRLRSDLGYIEKIAREELGLVRPGEIVFEFAE</sequence>
<evidence type="ECO:0000256" key="1">
    <source>
        <dbReference type="ARBA" id="ARBA00022475"/>
    </source>
</evidence>
<organism evidence="9 10">
    <name type="scientific">Tectimicrobiota bacterium</name>
    <dbReference type="NCBI Taxonomy" id="2528274"/>
    <lineage>
        <taxon>Bacteria</taxon>
        <taxon>Pseudomonadati</taxon>
        <taxon>Nitrospinota/Tectimicrobiota group</taxon>
        <taxon>Candidatus Tectimicrobiota</taxon>
    </lineage>
</organism>
<dbReference type="GO" id="GO:0043093">
    <property type="term" value="P:FtsZ-dependent cytokinesis"/>
    <property type="evidence" value="ECO:0007669"/>
    <property type="project" value="TreeGrafter"/>
</dbReference>
<keyword evidence="7" id="KW-0175">Coiled coil</keyword>
<evidence type="ECO:0000313" key="9">
    <source>
        <dbReference type="EMBL" id="MBM3224390.1"/>
    </source>
</evidence>
<dbReference type="InterPro" id="IPR007060">
    <property type="entry name" value="FtsL/DivIC"/>
</dbReference>
<gene>
    <name evidence="9" type="ORF">FJZ47_11375</name>
</gene>
<reference evidence="9" key="1">
    <citation type="submission" date="2019-03" db="EMBL/GenBank/DDBJ databases">
        <title>Lake Tanganyika Metagenome-Assembled Genomes (MAGs).</title>
        <authorList>
            <person name="Tran P."/>
        </authorList>
    </citation>
    <scope>NUCLEOTIDE SEQUENCE</scope>
    <source>
        <strain evidence="9">K_DeepCast_65m_m2_066</strain>
    </source>
</reference>